<dbReference type="InterPro" id="IPR038174">
    <property type="entry name" value="Strep_pil_link_sf"/>
</dbReference>
<proteinExistence type="predicted"/>
<dbReference type="InterPro" id="IPR008456">
    <property type="entry name" value="Collagen-bd_dom"/>
</dbReference>
<comment type="subcellular location">
    <subcellularLocation>
        <location evidence="1">Secreted</location>
        <location evidence="1">Cell wall</location>
        <topology evidence="1">Peptidoglycan-anchor</topology>
    </subcellularLocation>
</comment>
<organism evidence="9 10">
    <name type="scientific">Gemella haemolysans</name>
    <dbReference type="NCBI Taxonomy" id="1379"/>
    <lineage>
        <taxon>Bacteria</taxon>
        <taxon>Bacillati</taxon>
        <taxon>Bacillota</taxon>
        <taxon>Bacilli</taxon>
        <taxon>Bacillales</taxon>
        <taxon>Gemellaceae</taxon>
        <taxon>Gemella</taxon>
    </lineage>
</organism>
<evidence type="ECO:0000313" key="9">
    <source>
        <dbReference type="EMBL" id="QIX88632.1"/>
    </source>
</evidence>
<evidence type="ECO:0000259" key="8">
    <source>
        <dbReference type="PROSITE" id="PS50847"/>
    </source>
</evidence>
<dbReference type="Proteomes" id="UP000501205">
    <property type="component" value="Chromosome"/>
</dbReference>
<dbReference type="InterPro" id="IPR041171">
    <property type="entry name" value="SDR_Ig"/>
</dbReference>
<dbReference type="NCBIfam" id="TIGR01167">
    <property type="entry name" value="LPXTG_anchor"/>
    <property type="match status" value="1"/>
</dbReference>
<dbReference type="InterPro" id="IPR019931">
    <property type="entry name" value="LPXTG_anchor"/>
</dbReference>
<feature type="region of interest" description="Disordered" evidence="6">
    <location>
        <begin position="1535"/>
        <end position="1575"/>
    </location>
</feature>
<dbReference type="EMBL" id="CP050965">
    <property type="protein sequence ID" value="QIX88632.1"/>
    <property type="molecule type" value="Genomic_DNA"/>
</dbReference>
<keyword evidence="7" id="KW-0812">Transmembrane</keyword>
<dbReference type="Gene3D" id="2.60.40.3050">
    <property type="match status" value="11"/>
</dbReference>
<feature type="domain" description="Gram-positive cocci surface proteins LPxTG" evidence="8">
    <location>
        <begin position="1565"/>
        <end position="1598"/>
    </location>
</feature>
<dbReference type="PROSITE" id="PS50847">
    <property type="entry name" value="GRAM_POS_ANCHORING"/>
    <property type="match status" value="1"/>
</dbReference>
<dbReference type="SUPFAM" id="SSF49401">
    <property type="entry name" value="Bacterial adhesins"/>
    <property type="match status" value="2"/>
</dbReference>
<feature type="compositionally biased region" description="Basic and acidic residues" evidence="6">
    <location>
        <begin position="1540"/>
        <end position="1561"/>
    </location>
</feature>
<dbReference type="Pfam" id="PF12892">
    <property type="entry name" value="FctA"/>
    <property type="match status" value="11"/>
</dbReference>
<keyword evidence="3" id="KW-0964">Secreted</keyword>
<feature type="transmembrane region" description="Helical" evidence="7">
    <location>
        <begin position="1575"/>
        <end position="1592"/>
    </location>
</feature>
<evidence type="ECO:0000256" key="7">
    <source>
        <dbReference type="SAM" id="Phobius"/>
    </source>
</evidence>
<dbReference type="Pfam" id="PF05737">
    <property type="entry name" value="Collagen_bind"/>
    <property type="match status" value="1"/>
</dbReference>
<dbReference type="Pfam" id="PF17961">
    <property type="entry name" value="Big_8"/>
    <property type="match status" value="1"/>
</dbReference>
<protein>
    <submittedName>
        <fullName evidence="9">LPXTG cell wall anchor domain-containing protein</fullName>
    </submittedName>
</protein>
<keyword evidence="7" id="KW-0472">Membrane</keyword>
<dbReference type="InterPro" id="IPR011252">
    <property type="entry name" value="Fibrogen-bd_dom1"/>
</dbReference>
<evidence type="ECO:0000256" key="4">
    <source>
        <dbReference type="ARBA" id="ARBA00022729"/>
    </source>
</evidence>
<dbReference type="InterPro" id="IPR008966">
    <property type="entry name" value="Adhesion_dom_sf"/>
</dbReference>
<name>A0ABX6KJ19_9BACL</name>
<evidence type="ECO:0000256" key="1">
    <source>
        <dbReference type="ARBA" id="ARBA00004168"/>
    </source>
</evidence>
<evidence type="ECO:0000256" key="5">
    <source>
        <dbReference type="ARBA" id="ARBA00023088"/>
    </source>
</evidence>
<sequence>MKNITKKYVHVFMAVLLVLSVFVPFLKAGNTVKAAELPANKYNMTSTVKINNNPVVNNAKYGEGKFYISPTYTFPNDVVLQNGDYMVYQVPNEFKIEQDSTTDLRAADGTVIAKLTTNKAANTATVTVTNQEYFANLPEDKTITALFTVVWADSVKLDTPYNITFPGAGNYTLTRIVPDDDPTGFTKWGVQDSSDPNYVNWRIRINRYAKHFTNVNIADIIPEGQVLASDITGYYFTEWNKAETRPPLAKTDVTITDPNHFSIRPNGGTLDNKGLYVMYKTRLTAPVDNATKKAFNNATATTDQGNFDIPGFAPLTTTEGIGAGGKSDEVVFEVTKKLEGKALESDAFTFQLIAPDGTVQEAKNDAKGKVKFPAVKFSSTGTFNYQIKEVDGKKGGYTYDTKTINATVTVEDVYGVKMASVKYDNKEFKNTYKAAETTVQLEGTKVLKNKVLEAEKYEFELKENGALVSTAKNDAAGKITFPVITYKEAGKHTYTITEKAGSGDDGVAYDPNAYEVTVDVKDNGEGKLVATVTGLDNLTFVNVYTAKPTKATITATKALNGSTLKDDQFEFELKEGAKVVGTAKNKADGTITFEDITYTEAGVHTYTLTEKEGTEGGVTYDKTSHEVKVEVTDNGQGKLVAAVTGNNPAFTNTYKAAETKATITATKALNGSTLKDDQFEFELKEGAKVVGTAKNKADGTITFEDITYTEAGVHTYTLTEKEGTEGGVTYDKTSHEVKVEVTDNGQGKLVVAVTGNNPAFTNTYKAAETKATITATKALNGSTLKDDQFEFELKEGAKVVGTAKNKADGTVTFEDITYTEAGVHTYTLTEKEGTEGGVTYDKTSHEVKVEVTDNGQGKLVVAVTGNNPAFTNTYKAAETKATITATKALNGSTLKDDQFEFELKEGAKVVGTAKNKADGTITFEDITYTEAGVHTYTLTEKEGTEGGVTYDKTSHEVKVEVTDNGQGKLVVAVTGNNPAFTNTYKAAETKATITATKALNGSTLKDDQFEFELKEGAKVVGTAKNKADGTITFEDITYTEAGVHTYTLTEKEGTEGGVTYDKTSHEVKVEVTDNGQGKLVVAVTGNNPAFTNTYKAAETKATITATKALNGSTLKDDQFEFELKEGAKVVGTAKNKADGTITFEDITYTEAGVHTYTLTEKEGTEGGVTYDKTSHEVKVEVTDNGQGKLVAAVTGNNPAFTNTYKAAETKATITAKKVLEGKALEADKYEFELKEGTKVVGTAKNKADGTVTFEDITYTEVGEHEYTVTEKAGNEAGVTYDSKSYTVKVKVTDNGQGQLEATVTDNNPTITNTYKAAETKATITAKKVLEGKALEADKYEFELKEGTKVVGTAKNKADGTVTFEDITYTEVGEHEYTVTEKAGNEAGVTYDSKSYTVKVKVTDNGQGQLEATVTDNNPTITNTYKAAETKATITAKKVLEGKALEADKYEFELKEGTKVVGTAKNKADGTVTFEDITYTEVGEHEYTVTEKAGNEAGVTYDSKSYTVKVKVTDNGQGQLEAKVTGDGDNVTFINKYNKPTPEKPVDPKDPKDPKDLKDLKPKKPLPNTGATDSPVLPGLLGLVLAALSIFLYRTKDAR</sequence>
<keyword evidence="2" id="KW-0134">Cell wall</keyword>
<dbReference type="Gene3D" id="2.60.40.1280">
    <property type="match status" value="1"/>
</dbReference>
<keyword evidence="7" id="KW-1133">Transmembrane helix</keyword>
<reference evidence="9 10" key="1">
    <citation type="submission" date="2019-11" db="EMBL/GenBank/DDBJ databases">
        <title>FDA dAtabase for Regulatory Grade micrObial Sequences (FDA-ARGOS): Supporting development and validation of Infectious Disease Dx tests.</title>
        <authorList>
            <person name="Damon A."/>
            <person name="Tallon L."/>
            <person name="Sadzewicz L."/>
            <person name="Vavikolanu K."/>
            <person name="Mehta A."/>
            <person name="Aluvathingal J."/>
            <person name="Nadendla S."/>
            <person name="Myers T."/>
            <person name="Yan Y."/>
            <person name="Sichtig H."/>
        </authorList>
    </citation>
    <scope>NUCLEOTIDE SEQUENCE [LARGE SCALE GENOMIC DNA]</scope>
    <source>
        <strain evidence="9 10">FDAARGOS_740</strain>
    </source>
</reference>
<evidence type="ECO:0000256" key="3">
    <source>
        <dbReference type="ARBA" id="ARBA00022525"/>
    </source>
</evidence>
<dbReference type="InterPro" id="IPR022464">
    <property type="entry name" value="Strep_pil_isopept_link"/>
</dbReference>
<evidence type="ECO:0000256" key="6">
    <source>
        <dbReference type="SAM" id="MobiDB-lite"/>
    </source>
</evidence>
<dbReference type="RefSeq" id="WP_172497917.1">
    <property type="nucleotide sequence ID" value="NZ_CP050965.1"/>
</dbReference>
<gene>
    <name evidence="9" type="ORF">FOC48_07645</name>
</gene>
<keyword evidence="4" id="KW-0732">Signal</keyword>
<accession>A0ABX6KJ19</accession>
<dbReference type="NCBIfam" id="TIGR03786">
    <property type="entry name" value="strep_pil_rpt"/>
    <property type="match status" value="11"/>
</dbReference>
<keyword evidence="5" id="KW-0572">Peptidoglycan-anchor</keyword>
<keyword evidence="10" id="KW-1185">Reference proteome</keyword>
<evidence type="ECO:0000313" key="10">
    <source>
        <dbReference type="Proteomes" id="UP000501205"/>
    </source>
</evidence>
<dbReference type="Gene3D" id="2.60.40.740">
    <property type="match status" value="1"/>
</dbReference>
<evidence type="ECO:0000256" key="2">
    <source>
        <dbReference type="ARBA" id="ARBA00022512"/>
    </source>
</evidence>